<dbReference type="RefSeq" id="WP_378051865.1">
    <property type="nucleotide sequence ID" value="NZ_JBHMDN010000038.1"/>
</dbReference>
<name>A0ABW2FM41_9BACL</name>
<organism evidence="3 4">
    <name type="scientific">Cohnella cellulosilytica</name>
    <dbReference type="NCBI Taxonomy" id="986710"/>
    <lineage>
        <taxon>Bacteria</taxon>
        <taxon>Bacillati</taxon>
        <taxon>Bacillota</taxon>
        <taxon>Bacilli</taxon>
        <taxon>Bacillales</taxon>
        <taxon>Paenibacillaceae</taxon>
        <taxon>Cohnella</taxon>
    </lineage>
</organism>
<dbReference type="PANTHER" id="PTHR13947:SF37">
    <property type="entry name" value="LD18367P"/>
    <property type="match status" value="1"/>
</dbReference>
<sequence>MELICRKRTGDDKIPYDLLLLADPSREMIDDYIGRGECYLAYADGELVGEFVLIATHPRTLEIVNVAVRESRQGQGIGKALVRKAIEIARTAGAAALEIGTANSSFDQLRLYQRCGFRIVGVDVDFFVRHYREPIWENGLRATDMIRLRIELQ</sequence>
<evidence type="ECO:0000313" key="3">
    <source>
        <dbReference type="EMBL" id="MFC7153180.1"/>
    </source>
</evidence>
<comment type="caution">
    <text evidence="3">The sequence shown here is derived from an EMBL/GenBank/DDBJ whole genome shotgun (WGS) entry which is preliminary data.</text>
</comment>
<gene>
    <name evidence="3" type="ORF">ACFQMJ_32055</name>
</gene>
<protein>
    <submittedName>
        <fullName evidence="3">GNAT family N-acetyltransferase</fullName>
        <ecNumber evidence="3">2.3.-.-</ecNumber>
    </submittedName>
</protein>
<dbReference type="PANTHER" id="PTHR13947">
    <property type="entry name" value="GNAT FAMILY N-ACETYLTRANSFERASE"/>
    <property type="match status" value="1"/>
</dbReference>
<dbReference type="GO" id="GO:0016746">
    <property type="term" value="F:acyltransferase activity"/>
    <property type="evidence" value="ECO:0007669"/>
    <property type="project" value="UniProtKB-KW"/>
</dbReference>
<dbReference type="EC" id="2.3.-.-" evidence="3"/>
<evidence type="ECO:0000256" key="1">
    <source>
        <dbReference type="ARBA" id="ARBA00022679"/>
    </source>
</evidence>
<dbReference type="PROSITE" id="PS51186">
    <property type="entry name" value="GNAT"/>
    <property type="match status" value="1"/>
</dbReference>
<dbReference type="InterPro" id="IPR016181">
    <property type="entry name" value="Acyl_CoA_acyltransferase"/>
</dbReference>
<dbReference type="EMBL" id="JBHTAI010000031">
    <property type="protein sequence ID" value="MFC7153180.1"/>
    <property type="molecule type" value="Genomic_DNA"/>
</dbReference>
<proteinExistence type="predicted"/>
<reference evidence="4" key="1">
    <citation type="journal article" date="2019" name="Int. J. Syst. Evol. Microbiol.">
        <title>The Global Catalogue of Microorganisms (GCM) 10K type strain sequencing project: providing services to taxonomists for standard genome sequencing and annotation.</title>
        <authorList>
            <consortium name="The Broad Institute Genomics Platform"/>
            <consortium name="The Broad Institute Genome Sequencing Center for Infectious Disease"/>
            <person name="Wu L."/>
            <person name="Ma J."/>
        </authorList>
    </citation>
    <scope>NUCLEOTIDE SEQUENCE [LARGE SCALE GENOMIC DNA]</scope>
    <source>
        <strain evidence="4">KCTC 12907</strain>
    </source>
</reference>
<dbReference type="SUPFAM" id="SSF55729">
    <property type="entry name" value="Acyl-CoA N-acyltransferases (Nat)"/>
    <property type="match status" value="1"/>
</dbReference>
<keyword evidence="3" id="KW-0012">Acyltransferase</keyword>
<dbReference type="InterPro" id="IPR050769">
    <property type="entry name" value="NAT_camello-type"/>
</dbReference>
<dbReference type="Proteomes" id="UP001596378">
    <property type="component" value="Unassembled WGS sequence"/>
</dbReference>
<accession>A0ABW2FM41</accession>
<dbReference type="CDD" id="cd04301">
    <property type="entry name" value="NAT_SF"/>
    <property type="match status" value="1"/>
</dbReference>
<keyword evidence="1 3" id="KW-0808">Transferase</keyword>
<dbReference type="Pfam" id="PF00583">
    <property type="entry name" value="Acetyltransf_1"/>
    <property type="match status" value="1"/>
</dbReference>
<dbReference type="Gene3D" id="3.40.630.30">
    <property type="match status" value="1"/>
</dbReference>
<evidence type="ECO:0000259" key="2">
    <source>
        <dbReference type="PROSITE" id="PS51186"/>
    </source>
</evidence>
<keyword evidence="4" id="KW-1185">Reference proteome</keyword>
<dbReference type="InterPro" id="IPR000182">
    <property type="entry name" value="GNAT_dom"/>
</dbReference>
<feature type="domain" description="N-acetyltransferase" evidence="2">
    <location>
        <begin position="1"/>
        <end position="150"/>
    </location>
</feature>
<evidence type="ECO:0000313" key="4">
    <source>
        <dbReference type="Proteomes" id="UP001596378"/>
    </source>
</evidence>